<dbReference type="AlphaFoldDB" id="I4YRA6"/>
<sequence>MKRAEPCFSSCSMYWAVLLPSCSLLTCSKGGSVARKNDNGRPRGKGRPSLRTQALGRYLSVCITSRRPVCPSWYR</sequence>
<dbReference type="HOGENOM" id="CLU_2666999_0_0_5"/>
<protein>
    <submittedName>
        <fullName evidence="1">Uncharacterized protein</fullName>
    </submittedName>
</protein>
<name>I4YRA6_9HYPH</name>
<dbReference type="EMBL" id="JH660645">
    <property type="protein sequence ID" value="EIM26498.1"/>
    <property type="molecule type" value="Genomic_DNA"/>
</dbReference>
<keyword evidence="2" id="KW-1185">Reference proteome</keyword>
<dbReference type="PATRIC" id="fig|864069.3.peg.3305"/>
<gene>
    <name evidence="1" type="ORF">MicloDRAFT_00030470</name>
</gene>
<accession>I4YRA6</accession>
<organism evidence="1 2">
    <name type="scientific">Microvirga lotononidis</name>
    <dbReference type="NCBI Taxonomy" id="864069"/>
    <lineage>
        <taxon>Bacteria</taxon>
        <taxon>Pseudomonadati</taxon>
        <taxon>Pseudomonadota</taxon>
        <taxon>Alphaproteobacteria</taxon>
        <taxon>Hyphomicrobiales</taxon>
        <taxon>Methylobacteriaceae</taxon>
        <taxon>Microvirga</taxon>
    </lineage>
</organism>
<evidence type="ECO:0000313" key="1">
    <source>
        <dbReference type="EMBL" id="EIM26498.1"/>
    </source>
</evidence>
<reference evidence="1 2" key="1">
    <citation type="submission" date="2012-02" db="EMBL/GenBank/DDBJ databases">
        <title>Improved High-Quality Draft sequence of Microvirga sp. WSM3557.</title>
        <authorList>
            <consortium name="US DOE Joint Genome Institute"/>
            <person name="Lucas S."/>
            <person name="Han J."/>
            <person name="Lapidus A."/>
            <person name="Cheng J.-F."/>
            <person name="Goodwin L."/>
            <person name="Pitluck S."/>
            <person name="Peters L."/>
            <person name="Zhang X."/>
            <person name="Detter J.C."/>
            <person name="Han C."/>
            <person name="Tapia R."/>
            <person name="Land M."/>
            <person name="Hauser L."/>
            <person name="Kyrpides N."/>
            <person name="Ivanova N."/>
            <person name="Pagani I."/>
            <person name="Brau L."/>
            <person name="Yates R."/>
            <person name="O'Hara G."/>
            <person name="Rui T."/>
            <person name="Howieson J."/>
            <person name="Reeve W."/>
            <person name="Woyke T."/>
        </authorList>
    </citation>
    <scope>NUCLEOTIDE SEQUENCE [LARGE SCALE GENOMIC DNA]</scope>
    <source>
        <strain evidence="1 2">WSM3557</strain>
    </source>
</reference>
<proteinExistence type="predicted"/>
<evidence type="ECO:0000313" key="2">
    <source>
        <dbReference type="Proteomes" id="UP000003947"/>
    </source>
</evidence>
<dbReference type="Proteomes" id="UP000003947">
    <property type="component" value="Unassembled WGS sequence"/>
</dbReference>